<dbReference type="AlphaFoldDB" id="A0A1H0QZE4"/>
<proteinExistence type="predicted"/>
<dbReference type="PANTHER" id="PTHR21089">
    <property type="entry name" value="SHIKIMATE DEHYDROGENASE"/>
    <property type="match status" value="1"/>
</dbReference>
<dbReference type="Gene3D" id="3.40.50.10860">
    <property type="entry name" value="Leucine Dehydrogenase, chain A, domain 1"/>
    <property type="match status" value="1"/>
</dbReference>
<gene>
    <name evidence="5" type="ORF">SAMN04515671_3306</name>
</gene>
<dbReference type="PANTHER" id="PTHR21089:SF1">
    <property type="entry name" value="BIFUNCTIONAL 3-DEHYDROQUINATE DEHYDRATASE_SHIKIMATE DEHYDROGENASE, CHLOROPLASTIC"/>
    <property type="match status" value="1"/>
</dbReference>
<keyword evidence="2" id="KW-0057">Aromatic amino acid biosynthesis</keyword>
<feature type="domain" description="SDH C-terminal" evidence="4">
    <location>
        <begin position="242"/>
        <end position="269"/>
    </location>
</feature>
<evidence type="ECO:0000256" key="1">
    <source>
        <dbReference type="ARBA" id="ARBA00004871"/>
    </source>
</evidence>
<dbReference type="GO" id="GO:0009073">
    <property type="term" value="P:aromatic amino acid family biosynthetic process"/>
    <property type="evidence" value="ECO:0007669"/>
    <property type="project" value="UniProtKB-KW"/>
</dbReference>
<keyword evidence="2" id="KW-0028">Amino-acid biosynthesis</keyword>
<accession>A0A1H0QZE4</accession>
<organism evidence="5 6">
    <name type="scientific">Nakamurella panacisegetis</name>
    <dbReference type="NCBI Taxonomy" id="1090615"/>
    <lineage>
        <taxon>Bacteria</taxon>
        <taxon>Bacillati</taxon>
        <taxon>Actinomycetota</taxon>
        <taxon>Actinomycetes</taxon>
        <taxon>Nakamurellales</taxon>
        <taxon>Nakamurellaceae</taxon>
        <taxon>Nakamurella</taxon>
    </lineage>
</organism>
<evidence type="ECO:0000259" key="3">
    <source>
        <dbReference type="Pfam" id="PF08501"/>
    </source>
</evidence>
<dbReference type="GO" id="GO:0009423">
    <property type="term" value="P:chorismate biosynthetic process"/>
    <property type="evidence" value="ECO:0007669"/>
    <property type="project" value="TreeGrafter"/>
</dbReference>
<dbReference type="EMBL" id="LT629710">
    <property type="protein sequence ID" value="SDP22156.1"/>
    <property type="molecule type" value="Genomic_DNA"/>
</dbReference>
<dbReference type="RefSeq" id="WP_090477634.1">
    <property type="nucleotide sequence ID" value="NZ_LT629710.1"/>
</dbReference>
<dbReference type="InterPro" id="IPR036291">
    <property type="entry name" value="NAD(P)-bd_dom_sf"/>
</dbReference>
<dbReference type="InterPro" id="IPR041121">
    <property type="entry name" value="SDH_C"/>
</dbReference>
<evidence type="ECO:0000313" key="6">
    <source>
        <dbReference type="Proteomes" id="UP000198741"/>
    </source>
</evidence>
<keyword evidence="6" id="KW-1185">Reference proteome</keyword>
<dbReference type="SUPFAM" id="SSF51735">
    <property type="entry name" value="NAD(P)-binding Rossmann-fold domains"/>
    <property type="match status" value="1"/>
</dbReference>
<evidence type="ECO:0000259" key="4">
    <source>
        <dbReference type="Pfam" id="PF18317"/>
    </source>
</evidence>
<name>A0A1H0QZE4_9ACTN</name>
<dbReference type="GO" id="GO:0005829">
    <property type="term" value="C:cytosol"/>
    <property type="evidence" value="ECO:0007669"/>
    <property type="project" value="TreeGrafter"/>
</dbReference>
<evidence type="ECO:0000256" key="2">
    <source>
        <dbReference type="ARBA" id="ARBA00023141"/>
    </source>
</evidence>
<dbReference type="Proteomes" id="UP000198741">
    <property type="component" value="Chromosome I"/>
</dbReference>
<dbReference type="InterPro" id="IPR013708">
    <property type="entry name" value="Shikimate_DH-bd_N"/>
</dbReference>
<dbReference type="Pfam" id="PF08501">
    <property type="entry name" value="Shikimate_dh_N"/>
    <property type="match status" value="1"/>
</dbReference>
<dbReference type="OrthoDB" id="9776868at2"/>
<dbReference type="CDD" id="cd01065">
    <property type="entry name" value="NAD_bind_Shikimate_DH"/>
    <property type="match status" value="1"/>
</dbReference>
<dbReference type="InterPro" id="IPR022893">
    <property type="entry name" value="Shikimate_DH_fam"/>
</dbReference>
<dbReference type="NCBIfam" id="NF001311">
    <property type="entry name" value="PRK00258.1-3"/>
    <property type="match status" value="1"/>
</dbReference>
<comment type="pathway">
    <text evidence="1">Metabolic intermediate biosynthesis; chorismate biosynthesis; chorismate from D-erythrose 4-phosphate and phosphoenolpyruvate: step 4/7.</text>
</comment>
<evidence type="ECO:0000313" key="5">
    <source>
        <dbReference type="EMBL" id="SDP22156.1"/>
    </source>
</evidence>
<protein>
    <submittedName>
        <fullName evidence="5">Shikimate dehydrogenase</fullName>
    </submittedName>
</protein>
<dbReference type="GO" id="GO:0004764">
    <property type="term" value="F:shikimate 3-dehydrogenase (NADP+) activity"/>
    <property type="evidence" value="ECO:0007669"/>
    <property type="project" value="InterPro"/>
</dbReference>
<dbReference type="GO" id="GO:0019632">
    <property type="term" value="P:shikimate metabolic process"/>
    <property type="evidence" value="ECO:0007669"/>
    <property type="project" value="TreeGrafter"/>
</dbReference>
<reference evidence="5 6" key="1">
    <citation type="submission" date="2016-10" db="EMBL/GenBank/DDBJ databases">
        <authorList>
            <person name="de Groot N.N."/>
        </authorList>
    </citation>
    <scope>NUCLEOTIDE SEQUENCE [LARGE SCALE GENOMIC DNA]</scope>
    <source>
        <strain evidence="6">P4-7,KCTC 19426,CECT 7604</strain>
    </source>
</reference>
<dbReference type="GO" id="GO:0050661">
    <property type="term" value="F:NADP binding"/>
    <property type="evidence" value="ECO:0007669"/>
    <property type="project" value="TreeGrafter"/>
</dbReference>
<feature type="domain" description="Shikimate dehydrogenase substrate binding N-terminal" evidence="3">
    <location>
        <begin position="14"/>
        <end position="96"/>
    </location>
</feature>
<dbReference type="Pfam" id="PF18317">
    <property type="entry name" value="SDH_C"/>
    <property type="match status" value="1"/>
</dbReference>
<dbReference type="SUPFAM" id="SSF53223">
    <property type="entry name" value="Aminoacid dehydrogenase-like, N-terminal domain"/>
    <property type="match status" value="1"/>
</dbReference>
<dbReference type="Gene3D" id="3.40.50.720">
    <property type="entry name" value="NAD(P)-binding Rossmann-like Domain"/>
    <property type="match status" value="1"/>
</dbReference>
<dbReference type="InterPro" id="IPR046346">
    <property type="entry name" value="Aminoacid_DH-like_N_sf"/>
</dbReference>
<sequence>MISRPGTEARRAAVLGSPVDHSLSPALHRAGFAAIGLTGWTYEKIECDGERLPALVAACGPEWAGFSVTMPGKSVAAAVADVRSPRVIELGVANTLYRGPAGWYAENTDVDGVTGALSAVGLAPRRVLVLGGGGTARSVVAALAEMGVAELIVAGRRPQSTADCAALAARLGVEVTECGLDEESVSAAATGVDLVVSTIPAGGADHLADALAAVPALFDVVYHPWPTPLAAASPAGRVTVTGLDMLLHQAFRQFELFTARAAPRAQMRAGLRAASGTELPLPIGTPG</sequence>
<dbReference type="STRING" id="1090615.SAMN04515671_3306"/>